<accession>A0ABU0W448</accession>
<dbReference type="InterPro" id="IPR027463">
    <property type="entry name" value="AcrB_DN_DC_subdom"/>
</dbReference>
<proteinExistence type="predicted"/>
<keyword evidence="1" id="KW-0472">Membrane</keyword>
<keyword evidence="3" id="KW-1185">Reference proteome</keyword>
<feature type="transmembrane region" description="Helical" evidence="1">
    <location>
        <begin position="12"/>
        <end position="29"/>
    </location>
</feature>
<evidence type="ECO:0000256" key="1">
    <source>
        <dbReference type="SAM" id="Phobius"/>
    </source>
</evidence>
<feature type="transmembrane region" description="Helical" evidence="1">
    <location>
        <begin position="359"/>
        <end position="380"/>
    </location>
</feature>
<dbReference type="EMBL" id="JAVDDT010000001">
    <property type="protein sequence ID" value="MDQ2068533.1"/>
    <property type="molecule type" value="Genomic_DNA"/>
</dbReference>
<keyword evidence="1" id="KW-0812">Transmembrane</keyword>
<feature type="transmembrane region" description="Helical" evidence="1">
    <location>
        <begin position="386"/>
        <end position="410"/>
    </location>
</feature>
<comment type="caution">
    <text evidence="2">The sequence shown here is derived from an EMBL/GenBank/DDBJ whole genome shotgun (WGS) entry which is preliminary data.</text>
</comment>
<dbReference type="SUPFAM" id="SSF82866">
    <property type="entry name" value="Multidrug efflux transporter AcrB transmembrane domain"/>
    <property type="match status" value="2"/>
</dbReference>
<sequence>MTLPEFSVKRHVMAFMMSAVLVLFGLIGYNDIGTDRLPDIDFPIISVVTVMPGADPDIIDASVTREIERAVNTVPGIDDLQSTSSPGTSVVTIVFNLDADIDVAFNEVQAKVREVVNRLPADAEDPIIQKVEADASPVMWLSLQGDRTLQQLSDYADNNIRRRLETISGVGDVIIGGGRERNIRVELDVVALAAERLTVQDVVNAFQAEHFQLPGGFLVGDQREHLIKLDMEFDDPDALGQMIIASREGHLVRLNDVAEIIDGLEDYRRLARFNKEPTIGIGVVKIAGTNTVEIVNEVRKRVDEEIRPQLPPGMRLTVSSDQSIFINNLIDNLERTLIIAIILAALVMWVFLKSIRSTLIIAASIPVSLLAVVAVIYFFGYTLNSMTMLAILLLIGVVVDDAIVVLENVYRHRETGTDDPVVAAVEGSNQVFFAIIASSLSLVSIFGPVIFMEGIIGRFFESFAVVVVFGIIASTFVALTLIPMLCARFLHVPRAHGKTYWVLENAFRRMDGFYRASLALALRHRVSVLLIALALVLPSFYLAGSLGGEFAPDEDEGQFVVSYRVPLGSSIEYSDRKLQEIEAIIAEQPEVDRFFAAIGLGQGGGQVNQGILFVRLKDYADREATQQEVMARVSERFQALSGVRAFAAPPSLIGGQRGEPLQFFLQGPDVDEVARLAREFEVRLNDEPGMGRVDLDLRLDQPELRLNVDRDAARLVGLSTFDVARSVNVLVGGIDVARYDDDFGGGERYDIRLKGREDQFRVIEDIERVQLRAANGELVRLDEVASLEEDIGPAVISRFNLEYSAAFFVDPEVPLGDAVDRVERLGEEFLPLGYSIAITGQAREFQRTITAILFVFAVAIILVYMVLGSQFNSFIQPVIVMLAMPLAITGAFVGLFITGQSLNIFSMIGMVLLIGVVTKNSILLIDLTNQYRDKRGLSVDDALKEACPIRLRPVLMTSLTLILAMVPAALDTGPGAQGNTALGVSIIFGMMASTLLTLVVIPSAYSLVENRLARSRPVGAHAGDA</sequence>
<dbReference type="Proteomes" id="UP001239019">
    <property type="component" value="Unassembled WGS sequence"/>
</dbReference>
<dbReference type="Gene3D" id="3.30.70.1320">
    <property type="entry name" value="Multidrug efflux transporter AcrB pore domain like"/>
    <property type="match status" value="1"/>
</dbReference>
<dbReference type="Gene3D" id="3.30.70.1430">
    <property type="entry name" value="Multidrug efflux transporter AcrB pore domain"/>
    <property type="match status" value="2"/>
</dbReference>
<organism evidence="2 3">
    <name type="scientific">Natronospira bacteriovora</name>
    <dbReference type="NCBI Taxonomy" id="3069753"/>
    <lineage>
        <taxon>Bacteria</taxon>
        <taxon>Pseudomonadati</taxon>
        <taxon>Pseudomonadota</taxon>
        <taxon>Gammaproteobacteria</taxon>
        <taxon>Natronospirales</taxon>
        <taxon>Natronospiraceae</taxon>
        <taxon>Natronospira</taxon>
    </lineage>
</organism>
<feature type="transmembrane region" description="Helical" evidence="1">
    <location>
        <begin position="336"/>
        <end position="352"/>
    </location>
</feature>
<evidence type="ECO:0000313" key="2">
    <source>
        <dbReference type="EMBL" id="MDQ2068533.1"/>
    </source>
</evidence>
<reference evidence="2 3" key="1">
    <citation type="submission" date="2023-08" db="EMBL/GenBank/DDBJ databases">
        <title>Whole-genome sequencing of halo(alkali)philic microorganisms from hypersaline lakes.</title>
        <authorList>
            <person name="Sorokin D.Y."/>
            <person name="Abbas B."/>
            <person name="Merkel A.Y."/>
        </authorList>
    </citation>
    <scope>NUCLEOTIDE SEQUENCE [LARGE SCALE GENOMIC DNA]</scope>
    <source>
        <strain evidence="2 3">AB-CW4</strain>
    </source>
</reference>
<feature type="transmembrane region" description="Helical" evidence="1">
    <location>
        <begin position="904"/>
        <end position="925"/>
    </location>
</feature>
<protein>
    <submittedName>
        <fullName evidence="2">Efflux RND transporter permease subunit</fullName>
    </submittedName>
</protein>
<dbReference type="SUPFAM" id="SSF82714">
    <property type="entry name" value="Multidrug efflux transporter AcrB TolC docking domain, DN and DC subdomains"/>
    <property type="match status" value="2"/>
</dbReference>
<dbReference type="Pfam" id="PF00873">
    <property type="entry name" value="ACR_tran"/>
    <property type="match status" value="1"/>
</dbReference>
<dbReference type="SUPFAM" id="SSF82693">
    <property type="entry name" value="Multidrug efflux transporter AcrB pore domain, PN1, PN2, PC1 and PC2 subdomains"/>
    <property type="match status" value="4"/>
</dbReference>
<name>A0ABU0W448_9GAMM</name>
<evidence type="ECO:0000313" key="3">
    <source>
        <dbReference type="Proteomes" id="UP001239019"/>
    </source>
</evidence>
<dbReference type="PRINTS" id="PR00702">
    <property type="entry name" value="ACRIFLAVINRP"/>
</dbReference>
<feature type="transmembrane region" description="Helical" evidence="1">
    <location>
        <begin position="982"/>
        <end position="1008"/>
    </location>
</feature>
<dbReference type="Gene3D" id="3.30.70.1440">
    <property type="entry name" value="Multidrug efflux transporter AcrB pore domain"/>
    <property type="match status" value="1"/>
</dbReference>
<feature type="transmembrane region" description="Helical" evidence="1">
    <location>
        <begin position="953"/>
        <end position="970"/>
    </location>
</feature>
<keyword evidence="1" id="KW-1133">Transmembrane helix</keyword>
<feature type="transmembrane region" description="Helical" evidence="1">
    <location>
        <begin position="879"/>
        <end position="898"/>
    </location>
</feature>
<dbReference type="RefSeq" id="WP_306727018.1">
    <property type="nucleotide sequence ID" value="NZ_JAVDDT010000001.1"/>
</dbReference>
<feature type="transmembrane region" description="Helical" evidence="1">
    <location>
        <begin position="463"/>
        <end position="490"/>
    </location>
</feature>
<dbReference type="PANTHER" id="PTHR32063">
    <property type="match status" value="1"/>
</dbReference>
<dbReference type="Gene3D" id="3.30.2090.10">
    <property type="entry name" value="Multidrug efflux transporter AcrB TolC docking domain, DN and DC subdomains"/>
    <property type="match status" value="2"/>
</dbReference>
<dbReference type="InterPro" id="IPR001036">
    <property type="entry name" value="Acrflvin-R"/>
</dbReference>
<feature type="transmembrane region" description="Helical" evidence="1">
    <location>
        <begin position="526"/>
        <end position="544"/>
    </location>
</feature>
<dbReference type="PANTHER" id="PTHR32063:SF0">
    <property type="entry name" value="SWARMING MOTILITY PROTEIN SWRC"/>
    <property type="match status" value="1"/>
</dbReference>
<gene>
    <name evidence="2" type="ORF">RBH19_01440</name>
</gene>
<feature type="transmembrane region" description="Helical" evidence="1">
    <location>
        <begin position="849"/>
        <end position="867"/>
    </location>
</feature>
<feature type="transmembrane region" description="Helical" evidence="1">
    <location>
        <begin position="431"/>
        <end position="451"/>
    </location>
</feature>
<dbReference type="Gene3D" id="1.20.1640.10">
    <property type="entry name" value="Multidrug efflux transporter AcrB transmembrane domain"/>
    <property type="match status" value="2"/>
</dbReference>